<protein>
    <submittedName>
        <fullName evidence="1">Uncharacterized protein</fullName>
    </submittedName>
</protein>
<comment type="caution">
    <text evidence="1">The sequence shown here is derived from an EMBL/GenBank/DDBJ whole genome shotgun (WGS) entry which is preliminary data.</text>
</comment>
<keyword evidence="2" id="KW-1185">Reference proteome</keyword>
<name>A0AAU9WSI3_9CNID</name>
<evidence type="ECO:0000313" key="2">
    <source>
        <dbReference type="Proteomes" id="UP001159428"/>
    </source>
</evidence>
<organism evidence="1 2">
    <name type="scientific">Pocillopora meandrina</name>
    <dbReference type="NCBI Taxonomy" id="46732"/>
    <lineage>
        <taxon>Eukaryota</taxon>
        <taxon>Metazoa</taxon>
        <taxon>Cnidaria</taxon>
        <taxon>Anthozoa</taxon>
        <taxon>Hexacorallia</taxon>
        <taxon>Scleractinia</taxon>
        <taxon>Astrocoeniina</taxon>
        <taxon>Pocilloporidae</taxon>
        <taxon>Pocillopora</taxon>
    </lineage>
</organism>
<sequence length="124" mass="13520">MTAHTVPLICGPLTNQAVHHLADMKLADQPSQDCGLEVCALVGNDFYWSFFTGDTKRGESGSVAMMMSLGWVLSSPLPPKTGSDTDDRLVTSHTLRLDTSSCDDTVTEKRIYDRLLEQVKNSGS</sequence>
<dbReference type="EMBL" id="CALNXJ010000020">
    <property type="protein sequence ID" value="CAH3124294.1"/>
    <property type="molecule type" value="Genomic_DNA"/>
</dbReference>
<reference evidence="1 2" key="1">
    <citation type="submission" date="2022-05" db="EMBL/GenBank/DDBJ databases">
        <authorList>
            <consortium name="Genoscope - CEA"/>
            <person name="William W."/>
        </authorList>
    </citation>
    <scope>NUCLEOTIDE SEQUENCE [LARGE SCALE GENOMIC DNA]</scope>
</reference>
<evidence type="ECO:0000313" key="1">
    <source>
        <dbReference type="EMBL" id="CAH3124294.1"/>
    </source>
</evidence>
<gene>
    <name evidence="1" type="ORF">PMEA_00011192</name>
</gene>
<dbReference type="AlphaFoldDB" id="A0AAU9WSI3"/>
<accession>A0AAU9WSI3</accession>
<proteinExistence type="predicted"/>
<dbReference type="Proteomes" id="UP001159428">
    <property type="component" value="Unassembled WGS sequence"/>
</dbReference>